<evidence type="ECO:0000256" key="8">
    <source>
        <dbReference type="ARBA" id="ARBA00023264"/>
    </source>
</evidence>
<keyword evidence="5" id="KW-0460">Magnesium</keyword>
<dbReference type="SMART" id="SM00046">
    <property type="entry name" value="DAGKc"/>
    <property type="match status" value="1"/>
</dbReference>
<dbReference type="PANTHER" id="PTHR12358:SF106">
    <property type="entry name" value="LIPID KINASE YEGS"/>
    <property type="match status" value="1"/>
</dbReference>
<organism evidence="10 11">
    <name type="scientific">Peptoniphilus hominis</name>
    <name type="common">ex Hitch et al. 2025</name>
    <dbReference type="NCBI Taxonomy" id="3133174"/>
    <lineage>
        <taxon>Bacteria</taxon>
        <taxon>Bacillati</taxon>
        <taxon>Bacillota</taxon>
        <taxon>Tissierellia</taxon>
        <taxon>Tissierellales</taxon>
        <taxon>Peptoniphilaceae</taxon>
        <taxon>Peptoniphilus</taxon>
    </lineage>
</organism>
<keyword evidence="10" id="KW-0418">Kinase</keyword>
<comment type="cofactor">
    <cofactor evidence="1">
        <name>Mg(2+)</name>
        <dbReference type="ChEBI" id="CHEBI:18420"/>
    </cofactor>
</comment>
<protein>
    <submittedName>
        <fullName evidence="10">Diacylglycerol kinase family protein</fullName>
    </submittedName>
</protein>
<evidence type="ECO:0000256" key="3">
    <source>
        <dbReference type="ARBA" id="ARBA00022516"/>
    </source>
</evidence>
<dbReference type="NCBIfam" id="TIGR00147">
    <property type="entry name" value="YegS/Rv2252/BmrU family lipid kinase"/>
    <property type="match status" value="1"/>
</dbReference>
<dbReference type="InterPro" id="IPR016064">
    <property type="entry name" value="NAD/diacylglycerol_kinase_sf"/>
</dbReference>
<keyword evidence="4" id="KW-0479">Metal-binding</keyword>
<comment type="caution">
    <text evidence="10">The sequence shown here is derived from an EMBL/GenBank/DDBJ whole genome shotgun (WGS) entry which is preliminary data.</text>
</comment>
<dbReference type="Gene3D" id="3.40.50.10330">
    <property type="entry name" value="Probable inorganic polyphosphate/atp-NAD kinase, domain 1"/>
    <property type="match status" value="1"/>
</dbReference>
<evidence type="ECO:0000256" key="1">
    <source>
        <dbReference type="ARBA" id="ARBA00001946"/>
    </source>
</evidence>
<proteinExistence type="inferred from homology"/>
<dbReference type="PROSITE" id="PS50146">
    <property type="entry name" value="DAGK"/>
    <property type="match status" value="1"/>
</dbReference>
<dbReference type="InterPro" id="IPR017438">
    <property type="entry name" value="ATP-NAD_kinase_N"/>
</dbReference>
<evidence type="ECO:0000256" key="2">
    <source>
        <dbReference type="ARBA" id="ARBA00005983"/>
    </source>
</evidence>
<keyword evidence="10" id="KW-0808">Transferase</keyword>
<dbReference type="InterPro" id="IPR050187">
    <property type="entry name" value="Lipid_Phosphate_FormReg"/>
</dbReference>
<evidence type="ECO:0000313" key="11">
    <source>
        <dbReference type="Proteomes" id="UP001447979"/>
    </source>
</evidence>
<evidence type="ECO:0000256" key="7">
    <source>
        <dbReference type="ARBA" id="ARBA00023209"/>
    </source>
</evidence>
<dbReference type="RefSeq" id="WP_349170277.1">
    <property type="nucleotide sequence ID" value="NZ_JBBMFO010000008.1"/>
</dbReference>
<reference evidence="10 11" key="1">
    <citation type="submission" date="2024-03" db="EMBL/GenBank/DDBJ databases">
        <title>Human intestinal bacterial collection.</title>
        <authorList>
            <person name="Pauvert C."/>
            <person name="Hitch T.C.A."/>
            <person name="Clavel T."/>
        </authorList>
    </citation>
    <scope>NUCLEOTIDE SEQUENCE [LARGE SCALE GENOMIC DNA]</scope>
    <source>
        <strain evidence="10 11">CLA-SR-H025</strain>
    </source>
</reference>
<sequence>MKILFIYNPNSGDESGKEFVGEVEDYLKKYFEEVILRETKEAGDGTKFVEEIRDVDAIGVYGGDGSVNEVLLGMHKTSSRAKLLILPGGTGNLLAKKLGIDDDKEAALRSFDFKRTKKIDLGKVNDKIFSLFASIGAVPEAIHEVSSEEKSKFGGLAYIKKSIEKLASSEEYKLDVKSDGGNYSGPVDHLIVGLTNKIGKLEFTQENEEMNSGKANLFIMTSDSVRDRLEVLKDSLSGEVEEGESIVHYTVKEMEINSMDGEEVALDIDGDKGPSLPVKIKILKEEVEVYLPSEVKDD</sequence>
<dbReference type="GO" id="GO:0016301">
    <property type="term" value="F:kinase activity"/>
    <property type="evidence" value="ECO:0007669"/>
    <property type="project" value="UniProtKB-KW"/>
</dbReference>
<dbReference type="Pfam" id="PF00781">
    <property type="entry name" value="DAGK_cat"/>
    <property type="match status" value="1"/>
</dbReference>
<evidence type="ECO:0000256" key="5">
    <source>
        <dbReference type="ARBA" id="ARBA00022842"/>
    </source>
</evidence>
<dbReference type="SUPFAM" id="SSF111331">
    <property type="entry name" value="NAD kinase/diacylglycerol kinase-like"/>
    <property type="match status" value="1"/>
</dbReference>
<keyword evidence="8" id="KW-1208">Phospholipid metabolism</keyword>
<keyword evidence="6" id="KW-0443">Lipid metabolism</keyword>
<dbReference type="PANTHER" id="PTHR12358">
    <property type="entry name" value="SPHINGOSINE KINASE"/>
    <property type="match status" value="1"/>
</dbReference>
<evidence type="ECO:0000256" key="4">
    <source>
        <dbReference type="ARBA" id="ARBA00022723"/>
    </source>
</evidence>
<keyword evidence="11" id="KW-1185">Reference proteome</keyword>
<feature type="domain" description="DAGKc" evidence="9">
    <location>
        <begin position="1"/>
        <end position="128"/>
    </location>
</feature>
<dbReference type="InterPro" id="IPR001206">
    <property type="entry name" value="Diacylglycerol_kinase_cat_dom"/>
</dbReference>
<accession>A0ABV1CEE7</accession>
<evidence type="ECO:0000313" key="10">
    <source>
        <dbReference type="EMBL" id="MEQ2400753.1"/>
    </source>
</evidence>
<comment type="similarity">
    <text evidence="2">Belongs to the diacylglycerol/lipid kinase family.</text>
</comment>
<dbReference type="EMBL" id="JBBMFO010000008">
    <property type="protein sequence ID" value="MEQ2400753.1"/>
    <property type="molecule type" value="Genomic_DNA"/>
</dbReference>
<dbReference type="Gene3D" id="2.60.200.40">
    <property type="match status" value="1"/>
</dbReference>
<evidence type="ECO:0000259" key="9">
    <source>
        <dbReference type="PROSITE" id="PS50146"/>
    </source>
</evidence>
<gene>
    <name evidence="10" type="ORF">WMO19_03940</name>
</gene>
<name>A0ABV1CEE7_9FIRM</name>
<dbReference type="Proteomes" id="UP001447979">
    <property type="component" value="Unassembled WGS sequence"/>
</dbReference>
<dbReference type="InterPro" id="IPR005218">
    <property type="entry name" value="Diacylglycerol/lipid_kinase"/>
</dbReference>
<keyword evidence="3" id="KW-0444">Lipid biosynthesis</keyword>
<keyword evidence="7" id="KW-0594">Phospholipid biosynthesis</keyword>
<evidence type="ECO:0000256" key="6">
    <source>
        <dbReference type="ARBA" id="ARBA00023098"/>
    </source>
</evidence>